<gene>
    <name evidence="2" type="ORF">N0B31_20210</name>
</gene>
<organism evidence="2 3">
    <name type="scientific">Salinirubellus salinus</name>
    <dbReference type="NCBI Taxonomy" id="1364945"/>
    <lineage>
        <taxon>Archaea</taxon>
        <taxon>Methanobacteriati</taxon>
        <taxon>Methanobacteriota</taxon>
        <taxon>Stenosarchaea group</taxon>
        <taxon>Halobacteria</taxon>
        <taxon>Halobacteriales</taxon>
        <taxon>Natronomonadaceae</taxon>
        <taxon>Salinirubellus</taxon>
    </lineage>
</organism>
<dbReference type="KEGG" id="ssai:N0B31_20210"/>
<dbReference type="InterPro" id="IPR039569">
    <property type="entry name" value="FAS1-like_DH_region"/>
</dbReference>
<evidence type="ECO:0000313" key="2">
    <source>
        <dbReference type="EMBL" id="UWM54430.1"/>
    </source>
</evidence>
<protein>
    <submittedName>
        <fullName evidence="2">MaoC family dehydratase N-terminal domain-containing protein</fullName>
    </submittedName>
</protein>
<proteinExistence type="predicted"/>
<dbReference type="SUPFAM" id="SSF54637">
    <property type="entry name" value="Thioesterase/thiol ester dehydrase-isomerase"/>
    <property type="match status" value="1"/>
</dbReference>
<dbReference type="EMBL" id="CP104003">
    <property type="protein sequence ID" value="UWM54430.1"/>
    <property type="molecule type" value="Genomic_DNA"/>
</dbReference>
<evidence type="ECO:0000259" key="1">
    <source>
        <dbReference type="Pfam" id="PF13452"/>
    </source>
</evidence>
<sequence length="164" mass="18411">MPRYPLADLEAQVGTSNVTVRNLRVEGGKVEEFARAIHDDNPEFRATERDEPVVAPLTFTRTSYFPQYRTATADWEFGFELGFDRDRSVHGEQAYEFERPVREGDVLTGVTTLAEVYQREGGEGGTMTFAVFETEFRDADGDLVVVVRNTRIETGRPVGGEAEP</sequence>
<dbReference type="RefSeq" id="WP_260593450.1">
    <property type="nucleotide sequence ID" value="NZ_CP104003.1"/>
</dbReference>
<reference evidence="2" key="1">
    <citation type="submission" date="2022-09" db="EMBL/GenBank/DDBJ databases">
        <title>Diverse halophilic archaea isolated from saline environments.</title>
        <authorList>
            <person name="Cui H.-L."/>
        </authorList>
    </citation>
    <scope>NUCLEOTIDE SEQUENCE</scope>
    <source>
        <strain evidence="2">ZS-35-S2</strain>
    </source>
</reference>
<dbReference type="Gene3D" id="3.10.129.10">
    <property type="entry name" value="Hotdog Thioesterase"/>
    <property type="match status" value="1"/>
</dbReference>
<evidence type="ECO:0000313" key="3">
    <source>
        <dbReference type="Proteomes" id="UP001057580"/>
    </source>
</evidence>
<keyword evidence="3" id="KW-1185">Reference proteome</keyword>
<dbReference type="AlphaFoldDB" id="A0A9E7R4C3"/>
<feature type="domain" description="FAS1-like dehydratase" evidence="1">
    <location>
        <begin position="12"/>
        <end position="145"/>
    </location>
</feature>
<dbReference type="GeneID" id="74944798"/>
<dbReference type="InterPro" id="IPR029069">
    <property type="entry name" value="HotDog_dom_sf"/>
</dbReference>
<name>A0A9E7R4C3_9EURY</name>
<dbReference type="Pfam" id="PF13452">
    <property type="entry name" value="FAS1_DH_region"/>
    <property type="match status" value="1"/>
</dbReference>
<accession>A0A9E7R4C3</accession>
<dbReference type="Proteomes" id="UP001057580">
    <property type="component" value="Chromosome"/>
</dbReference>